<evidence type="ECO:0000313" key="1">
    <source>
        <dbReference type="EMBL" id="BAJ32368.1"/>
    </source>
</evidence>
<dbReference type="EMBL" id="AP010968">
    <property type="protein sequence ID" value="BAJ32368.1"/>
    <property type="molecule type" value="Genomic_DNA"/>
</dbReference>
<gene>
    <name evidence="1" type="ordered locus">KSE_66090</name>
</gene>
<organism evidence="1 2">
    <name type="scientific">Kitasatospora setae (strain ATCC 33774 / DSM 43861 / JCM 3304 / KCC A-0304 / NBRC 14216 / KM-6054)</name>
    <name type="common">Streptomyces setae</name>
    <dbReference type="NCBI Taxonomy" id="452652"/>
    <lineage>
        <taxon>Bacteria</taxon>
        <taxon>Bacillati</taxon>
        <taxon>Actinomycetota</taxon>
        <taxon>Actinomycetes</taxon>
        <taxon>Kitasatosporales</taxon>
        <taxon>Streptomycetaceae</taxon>
        <taxon>Kitasatospora</taxon>
    </lineage>
</organism>
<accession>E4N2I4</accession>
<dbReference type="STRING" id="452652.KSE_66090"/>
<evidence type="ECO:0000313" key="2">
    <source>
        <dbReference type="Proteomes" id="UP000007076"/>
    </source>
</evidence>
<dbReference type="AlphaFoldDB" id="E4N2I4"/>
<sequence length="123" mass="14005">MNALVEYYPNGVCGLHWEASAVDERDEVRGVVLAEADDGWVALGHIEERRSVLFLRPAELVRLRDALVGGEFDHLMSGGRVGLRRPTVERGFESPSKRAWGRWYRRLWRAGTGRVRRFAADGR</sequence>
<protein>
    <submittedName>
        <fullName evidence="1">Uncharacterized protein</fullName>
    </submittedName>
</protein>
<dbReference type="Proteomes" id="UP000007076">
    <property type="component" value="Chromosome"/>
</dbReference>
<reference evidence="1 2" key="1">
    <citation type="journal article" date="2010" name="DNA Res.">
        <title>Genome sequence of Kitasatospora setae NBRC 14216T: an evolutionary snapshot of the family Streptomycetaceae.</title>
        <authorList>
            <person name="Ichikawa N."/>
            <person name="Oguchi A."/>
            <person name="Ikeda H."/>
            <person name="Ishikawa J."/>
            <person name="Kitani S."/>
            <person name="Watanabe Y."/>
            <person name="Nakamura S."/>
            <person name="Katano Y."/>
            <person name="Kishi E."/>
            <person name="Sasagawa M."/>
            <person name="Ankai A."/>
            <person name="Fukui S."/>
            <person name="Hashimoto Y."/>
            <person name="Kamata S."/>
            <person name="Otoguro M."/>
            <person name="Tanikawa S."/>
            <person name="Nihira T."/>
            <person name="Horinouchi S."/>
            <person name="Ohnishi Y."/>
            <person name="Hayakawa M."/>
            <person name="Kuzuyama T."/>
            <person name="Arisawa A."/>
            <person name="Nomoto F."/>
            <person name="Miura H."/>
            <person name="Takahashi Y."/>
            <person name="Fujita N."/>
        </authorList>
    </citation>
    <scope>NUCLEOTIDE SEQUENCE [LARGE SCALE GENOMIC DNA]</scope>
    <source>
        <strain evidence="2">ATCC 33774 / DSM 43861 / JCM 3304 / KCC A-0304 / NBRC 14216 / KM-6054</strain>
    </source>
</reference>
<dbReference type="RefSeq" id="WP_014139664.1">
    <property type="nucleotide sequence ID" value="NC_016109.1"/>
</dbReference>
<keyword evidence="2" id="KW-1185">Reference proteome</keyword>
<name>E4N2I4_KITSK</name>
<dbReference type="PATRIC" id="fig|452652.3.peg.6632"/>
<proteinExistence type="predicted"/>
<dbReference type="KEGG" id="ksk:KSE_66090"/>
<dbReference type="HOGENOM" id="CLU_2023626_0_0_11"/>